<protein>
    <submittedName>
        <fullName evidence="1">Uncharacterized protein</fullName>
    </submittedName>
</protein>
<keyword evidence="2" id="KW-1185">Reference proteome</keyword>
<dbReference type="Proteomes" id="UP001165122">
    <property type="component" value="Unassembled WGS sequence"/>
</dbReference>
<dbReference type="AlphaFoldDB" id="A0A9W7FMT2"/>
<comment type="caution">
    <text evidence="1">The sequence shown here is derived from an EMBL/GenBank/DDBJ whole genome shotgun (WGS) entry which is preliminary data.</text>
</comment>
<evidence type="ECO:0000313" key="1">
    <source>
        <dbReference type="EMBL" id="GMI14851.1"/>
    </source>
</evidence>
<reference evidence="2" key="1">
    <citation type="journal article" date="2023" name="Commun. Biol.">
        <title>Genome analysis of Parmales, the sister group of diatoms, reveals the evolutionary specialization of diatoms from phago-mixotrophs to photoautotrophs.</title>
        <authorList>
            <person name="Ban H."/>
            <person name="Sato S."/>
            <person name="Yoshikawa S."/>
            <person name="Yamada K."/>
            <person name="Nakamura Y."/>
            <person name="Ichinomiya M."/>
            <person name="Sato N."/>
            <person name="Blanc-Mathieu R."/>
            <person name="Endo H."/>
            <person name="Kuwata A."/>
            <person name="Ogata H."/>
        </authorList>
    </citation>
    <scope>NUCLEOTIDE SEQUENCE [LARGE SCALE GENOMIC DNA]</scope>
    <source>
        <strain evidence="2">NIES 3700</strain>
    </source>
</reference>
<evidence type="ECO:0000313" key="2">
    <source>
        <dbReference type="Proteomes" id="UP001165122"/>
    </source>
</evidence>
<organism evidence="1 2">
    <name type="scientific">Triparma laevis f. longispina</name>
    <dbReference type="NCBI Taxonomy" id="1714387"/>
    <lineage>
        <taxon>Eukaryota</taxon>
        <taxon>Sar</taxon>
        <taxon>Stramenopiles</taxon>
        <taxon>Ochrophyta</taxon>
        <taxon>Bolidophyceae</taxon>
        <taxon>Parmales</taxon>
        <taxon>Triparmaceae</taxon>
        <taxon>Triparma</taxon>
    </lineage>
</organism>
<name>A0A9W7FMT2_9STRA</name>
<gene>
    <name evidence="1" type="ORF">TrLO_g12325</name>
</gene>
<sequence length="76" mass="7803">MSARSFAAAASATRRQEIKYKALGVDPEGGGIDRTVASVFAGLAGETLDGDGSIASEVLREALSGRLGESTSEEEK</sequence>
<accession>A0A9W7FMT2</accession>
<proteinExistence type="predicted"/>
<dbReference type="EMBL" id="BRXW01000220">
    <property type="protein sequence ID" value="GMI14851.1"/>
    <property type="molecule type" value="Genomic_DNA"/>
</dbReference>